<dbReference type="EMBL" id="JAOYOD010000001">
    <property type="protein sequence ID" value="MCV9388405.1"/>
    <property type="molecule type" value="Genomic_DNA"/>
</dbReference>
<evidence type="ECO:0000313" key="3">
    <source>
        <dbReference type="Proteomes" id="UP001300692"/>
    </source>
</evidence>
<evidence type="ECO:0000256" key="1">
    <source>
        <dbReference type="SAM" id="SignalP"/>
    </source>
</evidence>
<proteinExistence type="predicted"/>
<comment type="caution">
    <text evidence="2">The sequence shown here is derived from an EMBL/GenBank/DDBJ whole genome shotgun (WGS) entry which is preliminary data.</text>
</comment>
<reference evidence="2 3" key="1">
    <citation type="submission" date="2022-10" db="EMBL/GenBank/DDBJ databases">
        <title>Comparative genomics and taxonomic characterization of three novel marine species of genus Reichenbachiella exhibiting antioxidant and polysaccharide degradation activities.</title>
        <authorList>
            <person name="Muhammad N."/>
            <person name="Lee Y.-J."/>
            <person name="Ko J."/>
            <person name="Kim S.-G."/>
        </authorList>
    </citation>
    <scope>NUCLEOTIDE SEQUENCE [LARGE SCALE GENOMIC DNA]</scope>
    <source>
        <strain evidence="2 3">ABR2-5</strain>
    </source>
</reference>
<feature type="signal peptide" evidence="1">
    <location>
        <begin position="1"/>
        <end position="20"/>
    </location>
</feature>
<dbReference type="SUPFAM" id="SSF56935">
    <property type="entry name" value="Porins"/>
    <property type="match status" value="1"/>
</dbReference>
<organism evidence="2 3">
    <name type="scientific">Reichenbachiella ulvae</name>
    <dbReference type="NCBI Taxonomy" id="2980104"/>
    <lineage>
        <taxon>Bacteria</taxon>
        <taxon>Pseudomonadati</taxon>
        <taxon>Bacteroidota</taxon>
        <taxon>Cytophagia</taxon>
        <taxon>Cytophagales</taxon>
        <taxon>Reichenbachiellaceae</taxon>
        <taxon>Reichenbachiella</taxon>
    </lineage>
</organism>
<accession>A0ABT3CXH9</accession>
<keyword evidence="1" id="KW-0732">Signal</keyword>
<evidence type="ECO:0008006" key="4">
    <source>
        <dbReference type="Google" id="ProtNLM"/>
    </source>
</evidence>
<dbReference type="Gene3D" id="2.40.160.60">
    <property type="entry name" value="Outer membrane protein transport protein (OMPP1/FadL/TodX)"/>
    <property type="match status" value="1"/>
</dbReference>
<keyword evidence="3" id="KW-1185">Reference proteome</keyword>
<sequence>MKYLLSLLTIIFLWQPVAKAQDAHYWTEQFGNKSMLLGGNVIGSVDDLGATFYNPARLALQDDPTFLISAKAYQYSSLRVKDGVEKADLDQSVFGNAPTLAAGSFKVPFLPNHKFAYAFLSRQQMSYSLGMKSELQYEYTNSWPGEETLYVDFVTSKSISDEWMGGSWAYAINEKFSVGLSSFASVFNQKRVYQLFEDGMSNDSSEVASYERTRKKDLSATSLVFKLGASYEHKNLSVGLTVTTPYINLISSGKSEFDEVLAGFDLDEDGDNTNDSRLIKNSTSDIETKYRTPWSIGVGAAYDLGAVTIHASAEWFDKIDKYYMMVPEPFEAQKSPTTSRTLVVRDRLFDERSSVINWGVGVQFSILDKLKGYLSSSSDHSTLDQVSNNSLGLVTDNFENSIFSSNVYHYGGGFMLNLDKIEVTIGSVYSRGTQSIGKVVNLPGDDTNEAERVDVIWERWRFLVGFSLPFYKFG</sequence>
<feature type="chain" id="PRO_5045957057" description="Long-chain fatty acid transport protein" evidence="1">
    <location>
        <begin position="21"/>
        <end position="474"/>
    </location>
</feature>
<evidence type="ECO:0000313" key="2">
    <source>
        <dbReference type="EMBL" id="MCV9388405.1"/>
    </source>
</evidence>
<gene>
    <name evidence="2" type="ORF">N7U62_17105</name>
</gene>
<dbReference type="Proteomes" id="UP001300692">
    <property type="component" value="Unassembled WGS sequence"/>
</dbReference>
<name>A0ABT3CXH9_9BACT</name>
<protein>
    <recommendedName>
        <fullName evidence="4">Long-chain fatty acid transport protein</fullName>
    </recommendedName>
</protein>
<dbReference type="RefSeq" id="WP_264139270.1">
    <property type="nucleotide sequence ID" value="NZ_JAOYOD010000001.1"/>
</dbReference>